<proteinExistence type="predicted"/>
<dbReference type="Proteomes" id="UP001199106">
    <property type="component" value="Unassembled WGS sequence"/>
</dbReference>
<name>A0AAD4FAY6_9PLEO</name>
<dbReference type="PANTHER" id="PTHR47585:SF2">
    <property type="entry name" value="DUF1446 DOMAIN PROTEIN (AFU_ORTHOLOGUE AFUA_6G11420)"/>
    <property type="match status" value="1"/>
</dbReference>
<sequence length="332" mass="36613">MDSIGILNLCIASTSGSVTDRRYGFADLAKNEDIDVTVGDLMSEYNMTKRGGSKVNSNRVTEEFETSFLEAFLPALPHLASKRIRVAVNVGASDTMKLYRAVLEKAQEASLDLKVTWIGSDGAFDDVSKAIDSSSAYTSMQSYLGATFAVDAPQAVLKLYYEYCAALLPQQSIKHTFYIPYKKLEVSIAAPTDTQDYLFEKDTYETNDSIDLKSIMPTVKAPLGLIVHARLGDKGSDCSVGFFVRNADEWDWLGSLLTVDKVRELLGGDDTGKPIFRLELANVWAVHVLLKDHLDCGVSSSSTYDVLGKNFAQYLRSKWVDISTEFLDGGRI</sequence>
<evidence type="ECO:0000259" key="1">
    <source>
        <dbReference type="Pfam" id="PF07287"/>
    </source>
</evidence>
<dbReference type="InterPro" id="IPR010839">
    <property type="entry name" value="AtuA_N"/>
</dbReference>
<organism evidence="3 4">
    <name type="scientific">Alternaria panax</name>
    <dbReference type="NCBI Taxonomy" id="48097"/>
    <lineage>
        <taxon>Eukaryota</taxon>
        <taxon>Fungi</taxon>
        <taxon>Dikarya</taxon>
        <taxon>Ascomycota</taxon>
        <taxon>Pezizomycotina</taxon>
        <taxon>Dothideomycetes</taxon>
        <taxon>Pleosporomycetidae</taxon>
        <taxon>Pleosporales</taxon>
        <taxon>Pleosporineae</taxon>
        <taxon>Pleosporaceae</taxon>
        <taxon>Alternaria</taxon>
        <taxon>Alternaria sect. Panax</taxon>
    </lineage>
</organism>
<dbReference type="AlphaFoldDB" id="A0AAD4FAY6"/>
<reference evidence="3" key="1">
    <citation type="submission" date="2021-07" db="EMBL/GenBank/DDBJ databases">
        <title>Genome Resource of American Ginseng Black Spot Pathogen Alternaria panax.</title>
        <authorList>
            <person name="Qiu C."/>
            <person name="Wang W."/>
            <person name="Liu Z."/>
        </authorList>
    </citation>
    <scope>NUCLEOTIDE SEQUENCE</scope>
    <source>
        <strain evidence="3">BNCC115425</strain>
    </source>
</reference>
<accession>A0AAD4FAY6</accession>
<dbReference type="InterPro" id="IPR056362">
    <property type="entry name" value="AtuA-like_ferredoxin_dom"/>
</dbReference>
<evidence type="ECO:0000259" key="2">
    <source>
        <dbReference type="Pfam" id="PF23544"/>
    </source>
</evidence>
<dbReference type="PANTHER" id="PTHR47585">
    <property type="match status" value="1"/>
</dbReference>
<dbReference type="Pfam" id="PF07287">
    <property type="entry name" value="AtuA"/>
    <property type="match status" value="1"/>
</dbReference>
<comment type="caution">
    <text evidence="3">The sequence shown here is derived from an EMBL/GenBank/DDBJ whole genome shotgun (WGS) entry which is preliminary data.</text>
</comment>
<dbReference type="EMBL" id="JAANER010000008">
    <property type="protein sequence ID" value="KAG9186593.1"/>
    <property type="molecule type" value="Genomic_DNA"/>
</dbReference>
<keyword evidence="4" id="KW-1185">Reference proteome</keyword>
<feature type="domain" description="Acyclic terpene utilisation N-terminal" evidence="1">
    <location>
        <begin position="10"/>
        <end position="134"/>
    </location>
</feature>
<feature type="domain" description="AtuA-like ferredoxin-fold" evidence="2">
    <location>
        <begin position="222"/>
        <end position="320"/>
    </location>
</feature>
<gene>
    <name evidence="3" type="ORF">G6011_09701</name>
</gene>
<evidence type="ECO:0000313" key="4">
    <source>
        <dbReference type="Proteomes" id="UP001199106"/>
    </source>
</evidence>
<evidence type="ECO:0000313" key="3">
    <source>
        <dbReference type="EMBL" id="KAG9186593.1"/>
    </source>
</evidence>
<dbReference type="Pfam" id="PF23544">
    <property type="entry name" value="AtuA_ferredoxin"/>
    <property type="match status" value="1"/>
</dbReference>
<protein>
    <submittedName>
        <fullName evidence="3">Uncharacterized protein</fullName>
    </submittedName>
</protein>